<feature type="transmembrane region" description="Helical" evidence="1">
    <location>
        <begin position="20"/>
        <end position="40"/>
    </location>
</feature>
<dbReference type="Proteomes" id="UP000675409">
    <property type="component" value="Unassembled WGS sequence"/>
</dbReference>
<dbReference type="RefSeq" id="WP_201848408.1">
    <property type="nucleotide sequence ID" value="NZ_JABBYC010000027.1"/>
</dbReference>
<evidence type="ECO:0000256" key="1">
    <source>
        <dbReference type="SAM" id="Phobius"/>
    </source>
</evidence>
<name>A0ABS1LMD8_9MICO</name>
<proteinExistence type="predicted"/>
<accession>A0ABS1LMD8</accession>
<feature type="transmembrane region" description="Helical" evidence="1">
    <location>
        <begin position="190"/>
        <end position="208"/>
    </location>
</feature>
<dbReference type="EMBL" id="JABBYC010000027">
    <property type="protein sequence ID" value="MBL0887384.1"/>
    <property type="molecule type" value="Genomic_DNA"/>
</dbReference>
<keyword evidence="4" id="KW-1185">Reference proteome</keyword>
<gene>
    <name evidence="3" type="ORF">HGK34_14040</name>
</gene>
<organism evidence="3 4">
    <name type="scientific">Myceligenerans indicum</name>
    <dbReference type="NCBI Taxonomy" id="2593663"/>
    <lineage>
        <taxon>Bacteria</taxon>
        <taxon>Bacillati</taxon>
        <taxon>Actinomycetota</taxon>
        <taxon>Actinomycetes</taxon>
        <taxon>Micrococcales</taxon>
        <taxon>Promicromonosporaceae</taxon>
        <taxon>Myceligenerans</taxon>
    </lineage>
</organism>
<dbReference type="InterPro" id="IPR012867">
    <property type="entry name" value="DUF1648"/>
</dbReference>
<evidence type="ECO:0000313" key="4">
    <source>
        <dbReference type="Proteomes" id="UP000675409"/>
    </source>
</evidence>
<sequence length="343" mass="35137">MTTGILLRRRFGDNHRGRVLIAALVAFSALLLAGGVALSWRRDLPDPVATHWSGTGTPDGFMALGMFVGGMVGIGATLTAAFAVLAAARGQASSTRRTAIGSIVWLNAFLGIALLGSLWIQRDLDDARSTGGLGTVTALAIVAPLLPAVAAALLVPRDAPAPATGPVAADAPRAALGDAERAVWLGRASGGPGSVVAVGSIAVTTVLAVATQTWVMLTVPALLVLLLAAMLTFTVRVDATGLTVRSALGWPRTHLPADEVERADRAQVRAFAEFGGWGWRVGRGGRTGVVLRSGDALEVRQTNGRAFVVTVDGADQAAALLNTLADRSRTAPGGITGHQGDQA</sequence>
<keyword evidence="1" id="KW-0472">Membrane</keyword>
<feature type="transmembrane region" description="Helical" evidence="1">
    <location>
        <begin position="60"/>
        <end position="87"/>
    </location>
</feature>
<keyword evidence="1" id="KW-1133">Transmembrane helix</keyword>
<keyword evidence="1" id="KW-0812">Transmembrane</keyword>
<feature type="transmembrane region" description="Helical" evidence="1">
    <location>
        <begin position="99"/>
        <end position="120"/>
    </location>
</feature>
<feature type="transmembrane region" description="Helical" evidence="1">
    <location>
        <begin position="214"/>
        <end position="235"/>
    </location>
</feature>
<protein>
    <submittedName>
        <fullName evidence="3">DUF1648 domain-containing protein</fullName>
    </submittedName>
</protein>
<dbReference type="Pfam" id="PF07853">
    <property type="entry name" value="DUF1648"/>
    <property type="match status" value="1"/>
</dbReference>
<evidence type="ECO:0000313" key="3">
    <source>
        <dbReference type="EMBL" id="MBL0887384.1"/>
    </source>
</evidence>
<feature type="transmembrane region" description="Helical" evidence="1">
    <location>
        <begin position="132"/>
        <end position="155"/>
    </location>
</feature>
<feature type="domain" description="DUF1648" evidence="2">
    <location>
        <begin position="35"/>
        <end position="64"/>
    </location>
</feature>
<evidence type="ECO:0000259" key="2">
    <source>
        <dbReference type="Pfam" id="PF07853"/>
    </source>
</evidence>
<comment type="caution">
    <text evidence="3">The sequence shown here is derived from an EMBL/GenBank/DDBJ whole genome shotgun (WGS) entry which is preliminary data.</text>
</comment>
<reference evidence="3 4" key="1">
    <citation type="journal article" date="2021" name="Arch. Microbiol.">
        <title>Myceligenerans indicum sp. nov., an actinobacterium isolated from mangrove sediment of Sundarbans, India.</title>
        <authorList>
            <person name="Asha K."/>
            <person name="Bhadury P."/>
        </authorList>
    </citation>
    <scope>NUCLEOTIDE SEQUENCE [LARGE SCALE GENOMIC DNA]</scope>
    <source>
        <strain evidence="3 4">I2</strain>
    </source>
</reference>